<evidence type="ECO:0000313" key="2">
    <source>
        <dbReference type="EMBL" id="OAA70322.1"/>
    </source>
</evidence>
<comment type="caution">
    <text evidence="2">The sequence shown here is derived from an EMBL/GenBank/DDBJ whole genome shotgun (WGS) entry which is preliminary data.</text>
</comment>
<dbReference type="Proteomes" id="UP000076744">
    <property type="component" value="Unassembled WGS sequence"/>
</dbReference>
<feature type="region of interest" description="Disordered" evidence="1">
    <location>
        <begin position="1"/>
        <end position="50"/>
    </location>
</feature>
<keyword evidence="3" id="KW-1185">Reference proteome</keyword>
<dbReference type="OrthoDB" id="4870561at2759"/>
<name>A0A162JKI6_CORFA</name>
<dbReference type="RefSeq" id="XP_018706609.1">
    <property type="nucleotide sequence ID" value="XM_018845902.1"/>
</dbReference>
<dbReference type="EMBL" id="AZHB01000004">
    <property type="protein sequence ID" value="OAA70322.1"/>
    <property type="molecule type" value="Genomic_DNA"/>
</dbReference>
<accession>A0A162JKI6</accession>
<protein>
    <submittedName>
        <fullName evidence="2">Uncharacterized protein</fullName>
    </submittedName>
</protein>
<evidence type="ECO:0000256" key="1">
    <source>
        <dbReference type="SAM" id="MobiDB-lite"/>
    </source>
</evidence>
<reference evidence="2 3" key="1">
    <citation type="journal article" date="2016" name="Genome Biol. Evol.">
        <title>Divergent and convergent evolution of fungal pathogenicity.</title>
        <authorList>
            <person name="Shang Y."/>
            <person name="Xiao G."/>
            <person name="Zheng P."/>
            <person name="Cen K."/>
            <person name="Zhan S."/>
            <person name="Wang C."/>
        </authorList>
    </citation>
    <scope>NUCLEOTIDE SEQUENCE [LARGE SCALE GENOMIC DNA]</scope>
    <source>
        <strain evidence="2 3">ARSEF 2679</strain>
    </source>
</reference>
<organism evidence="2 3">
    <name type="scientific">Cordyceps fumosorosea (strain ARSEF 2679)</name>
    <name type="common">Isaria fumosorosea</name>
    <dbReference type="NCBI Taxonomy" id="1081104"/>
    <lineage>
        <taxon>Eukaryota</taxon>
        <taxon>Fungi</taxon>
        <taxon>Dikarya</taxon>
        <taxon>Ascomycota</taxon>
        <taxon>Pezizomycotina</taxon>
        <taxon>Sordariomycetes</taxon>
        <taxon>Hypocreomycetidae</taxon>
        <taxon>Hypocreales</taxon>
        <taxon>Cordycipitaceae</taxon>
        <taxon>Cordyceps</taxon>
    </lineage>
</organism>
<feature type="compositionally biased region" description="Polar residues" evidence="1">
    <location>
        <begin position="20"/>
        <end position="35"/>
    </location>
</feature>
<dbReference type="GeneID" id="30018588"/>
<sequence>MGRILKLRGSPNRAARQEGDTTSEGSCQGSSNQNPAIPFQDHCTPDGEDDGWACGPDGRCELFADMDPSQIQVVQVTPEDRVFQAVQRRPGGQADHILRWCEKKDVGVFVSACPALPGQANIDGGLSARYFNMLQAACARESGRFQALGYTSITAQSDGTQEFRWFILPPVLQDLKIDLR</sequence>
<evidence type="ECO:0000313" key="3">
    <source>
        <dbReference type="Proteomes" id="UP000076744"/>
    </source>
</evidence>
<dbReference type="AlphaFoldDB" id="A0A162JKI6"/>
<proteinExistence type="predicted"/>
<gene>
    <name evidence="2" type="ORF">ISF_02296</name>
</gene>